<dbReference type="AlphaFoldDB" id="A0AA88RD70"/>
<proteinExistence type="predicted"/>
<organism evidence="2 3">
    <name type="scientific">Escallonia rubra</name>
    <dbReference type="NCBI Taxonomy" id="112253"/>
    <lineage>
        <taxon>Eukaryota</taxon>
        <taxon>Viridiplantae</taxon>
        <taxon>Streptophyta</taxon>
        <taxon>Embryophyta</taxon>
        <taxon>Tracheophyta</taxon>
        <taxon>Spermatophyta</taxon>
        <taxon>Magnoliopsida</taxon>
        <taxon>eudicotyledons</taxon>
        <taxon>Gunneridae</taxon>
        <taxon>Pentapetalae</taxon>
        <taxon>asterids</taxon>
        <taxon>campanulids</taxon>
        <taxon>Escalloniales</taxon>
        <taxon>Escalloniaceae</taxon>
        <taxon>Escallonia</taxon>
    </lineage>
</organism>
<dbReference type="GO" id="GO:0003700">
    <property type="term" value="F:DNA-binding transcription factor activity"/>
    <property type="evidence" value="ECO:0007669"/>
    <property type="project" value="InterPro"/>
</dbReference>
<dbReference type="Proteomes" id="UP001187471">
    <property type="component" value="Unassembled WGS sequence"/>
</dbReference>
<feature type="region of interest" description="Disordered" evidence="1">
    <location>
        <begin position="20"/>
        <end position="43"/>
    </location>
</feature>
<dbReference type="PANTHER" id="PTHR31839">
    <property type="entry name" value="DEHYDRATION-RESPONSIVE ELEMENT-BINDING PROTEIN 1D"/>
    <property type="match status" value="1"/>
</dbReference>
<comment type="caution">
    <text evidence="2">The sequence shown here is derived from an EMBL/GenBank/DDBJ whole genome shotgun (WGS) entry which is preliminary data.</text>
</comment>
<evidence type="ECO:0000313" key="3">
    <source>
        <dbReference type="Proteomes" id="UP001187471"/>
    </source>
</evidence>
<evidence type="ECO:0000313" key="2">
    <source>
        <dbReference type="EMBL" id="KAK2985092.1"/>
    </source>
</evidence>
<gene>
    <name evidence="2" type="ORF">RJ640_022970</name>
</gene>
<dbReference type="InterPro" id="IPR045277">
    <property type="entry name" value="DRE1A-I"/>
</dbReference>
<accession>A0AA88RD70</accession>
<evidence type="ECO:0000256" key="1">
    <source>
        <dbReference type="SAM" id="MobiDB-lite"/>
    </source>
</evidence>
<sequence>MDNFSHSYFSDPFPYLSSLGPLEEPEASPIVSAGSSTTSRPCNLPDEAVLLASSNPKKRAGRKKFSETRHPVFRGKAAAEAAEAFRPAEREEDVKEEECGVAAWPEEAFYMDDEEDFGMSGSLANLAEGLMVPPPRCVGGDRGYNYDRDELEFCAEVSLWSYSAQI</sequence>
<keyword evidence="3" id="KW-1185">Reference proteome</keyword>
<protein>
    <submittedName>
        <fullName evidence="2">Uncharacterized protein</fullName>
    </submittedName>
</protein>
<reference evidence="2" key="1">
    <citation type="submission" date="2022-12" db="EMBL/GenBank/DDBJ databases">
        <title>Draft genome assemblies for two species of Escallonia (Escalloniales).</title>
        <authorList>
            <person name="Chanderbali A."/>
            <person name="Dervinis C."/>
            <person name="Anghel I."/>
            <person name="Soltis D."/>
            <person name="Soltis P."/>
            <person name="Zapata F."/>
        </authorList>
    </citation>
    <scope>NUCLEOTIDE SEQUENCE</scope>
    <source>
        <strain evidence="2">UCBG92.1500</strain>
        <tissue evidence="2">Leaf</tissue>
    </source>
</reference>
<dbReference type="EMBL" id="JAVXUO010001194">
    <property type="protein sequence ID" value="KAK2985092.1"/>
    <property type="molecule type" value="Genomic_DNA"/>
</dbReference>
<dbReference type="PANTHER" id="PTHR31839:SF2">
    <property type="entry name" value="DEHYDRATION-RESPONSIVE ELEMENT-BINDING PROTEIN 1D"/>
    <property type="match status" value="1"/>
</dbReference>
<name>A0AA88RD70_9ASTE</name>